<dbReference type="EnsemblMetazoa" id="GBRI010589-RA">
    <property type="protein sequence ID" value="GBRI010589-PA"/>
    <property type="gene ID" value="GBRI010589"/>
</dbReference>
<organism evidence="2 3">
    <name type="scientific">Glossina brevipalpis</name>
    <dbReference type="NCBI Taxonomy" id="37001"/>
    <lineage>
        <taxon>Eukaryota</taxon>
        <taxon>Metazoa</taxon>
        <taxon>Ecdysozoa</taxon>
        <taxon>Arthropoda</taxon>
        <taxon>Hexapoda</taxon>
        <taxon>Insecta</taxon>
        <taxon>Pterygota</taxon>
        <taxon>Neoptera</taxon>
        <taxon>Endopterygota</taxon>
        <taxon>Diptera</taxon>
        <taxon>Brachycera</taxon>
        <taxon>Muscomorpha</taxon>
        <taxon>Hippoboscoidea</taxon>
        <taxon>Glossinidae</taxon>
        <taxon>Glossina</taxon>
    </lineage>
</organism>
<evidence type="ECO:0000313" key="2">
    <source>
        <dbReference type="EnsemblMetazoa" id="GBRI010589-PA"/>
    </source>
</evidence>
<keyword evidence="1" id="KW-0472">Membrane</keyword>
<feature type="transmembrane region" description="Helical" evidence="1">
    <location>
        <begin position="32"/>
        <end position="59"/>
    </location>
</feature>
<evidence type="ECO:0000313" key="3">
    <source>
        <dbReference type="Proteomes" id="UP000091820"/>
    </source>
</evidence>
<protein>
    <submittedName>
        <fullName evidence="2">Uncharacterized protein</fullName>
    </submittedName>
</protein>
<keyword evidence="1" id="KW-0812">Transmembrane</keyword>
<proteinExistence type="predicted"/>
<reference evidence="2" key="2">
    <citation type="submission" date="2020-05" db="UniProtKB">
        <authorList>
            <consortium name="EnsemblMetazoa"/>
        </authorList>
    </citation>
    <scope>IDENTIFICATION</scope>
    <source>
        <strain evidence="2">IAEA</strain>
    </source>
</reference>
<reference evidence="3" key="1">
    <citation type="submission" date="2014-03" db="EMBL/GenBank/DDBJ databases">
        <authorList>
            <person name="Aksoy S."/>
            <person name="Warren W."/>
            <person name="Wilson R.K."/>
        </authorList>
    </citation>
    <scope>NUCLEOTIDE SEQUENCE [LARGE SCALE GENOMIC DNA]</scope>
    <source>
        <strain evidence="3">IAEA</strain>
    </source>
</reference>
<accession>A0A1A9W8X0</accession>
<keyword evidence="3" id="KW-1185">Reference proteome</keyword>
<dbReference type="Proteomes" id="UP000091820">
    <property type="component" value="Unassembled WGS sequence"/>
</dbReference>
<dbReference type="VEuPathDB" id="VectorBase:GBRI010589"/>
<sequence>MHLIESYSYVLILRKPQCNVVRKKERKLNQDYIIITRLLGMTANLMCGLNAILTLLLFYSLKAKACDKQNQQTNGHRLLSCSSTHLICTRLVRNISSFEADLSSYSTITLFFFFLREEGKEEKTSSNT</sequence>
<name>A0A1A9W8X0_9MUSC</name>
<keyword evidence="1" id="KW-1133">Transmembrane helix</keyword>
<dbReference type="AlphaFoldDB" id="A0A1A9W8X0"/>
<evidence type="ECO:0000256" key="1">
    <source>
        <dbReference type="SAM" id="Phobius"/>
    </source>
</evidence>